<accession>A0A346XTL2</accession>
<dbReference type="PRINTS" id="PR00449">
    <property type="entry name" value="RASTRNSFRMNG"/>
</dbReference>
<dbReference type="EMBL" id="CP031165">
    <property type="protein sequence ID" value="AXV05559.1"/>
    <property type="molecule type" value="Genomic_DNA"/>
</dbReference>
<keyword evidence="3" id="KW-0378">Hydrolase</keyword>
<dbReference type="KEGG" id="euz:DVS28_a0858"/>
<dbReference type="GO" id="GO:0016787">
    <property type="term" value="F:hydrolase activity"/>
    <property type="evidence" value="ECO:0007669"/>
    <property type="project" value="UniProtKB-KW"/>
</dbReference>
<feature type="compositionally biased region" description="Low complexity" evidence="5">
    <location>
        <begin position="1"/>
        <end position="19"/>
    </location>
</feature>
<dbReference type="Proteomes" id="UP000264006">
    <property type="component" value="Chromosome"/>
</dbReference>
<dbReference type="InterPro" id="IPR052705">
    <property type="entry name" value="Gliding_Motility_GTPase"/>
</dbReference>
<evidence type="ECO:0000256" key="1">
    <source>
        <dbReference type="ARBA" id="ARBA00005290"/>
    </source>
</evidence>
<organism evidence="6 7">
    <name type="scientific">Euzebya pacifica</name>
    <dbReference type="NCBI Taxonomy" id="1608957"/>
    <lineage>
        <taxon>Bacteria</taxon>
        <taxon>Bacillati</taxon>
        <taxon>Actinomycetota</taxon>
        <taxon>Nitriliruptoria</taxon>
        <taxon>Euzebyales</taxon>
    </lineage>
</organism>
<dbReference type="InterPro" id="IPR027417">
    <property type="entry name" value="P-loop_NTPase"/>
</dbReference>
<dbReference type="PANTHER" id="PTHR42708">
    <property type="entry name" value="ATP/GTP-BINDING PROTEIN-RELATED"/>
    <property type="match status" value="1"/>
</dbReference>
<dbReference type="Pfam" id="PF03029">
    <property type="entry name" value="ATP_bind_1"/>
    <property type="match status" value="1"/>
</dbReference>
<keyword evidence="7" id="KW-1185">Reference proteome</keyword>
<evidence type="ECO:0000313" key="7">
    <source>
        <dbReference type="Proteomes" id="UP000264006"/>
    </source>
</evidence>
<feature type="region of interest" description="Disordered" evidence="5">
    <location>
        <begin position="1"/>
        <end position="36"/>
    </location>
</feature>
<keyword evidence="2" id="KW-0547">Nucleotide-binding</keyword>
<gene>
    <name evidence="6" type="ORF">DVS28_a0858</name>
</gene>
<sequence length="219" mass="23680">MTATYSSQSPSHNQSSSHNEANSMHTSPPRPVRRGPTSVKIVIAGGFGVGKTTMVTAVTEITPFTTEVPMTEASLGVDDTSIVGERKTHTTVAMDFGRISLGNDLYLYLFGTPGQDRFSFMWDDLTQGAVGAIVLVDTRRLEECFPAINYFEQRGVPFVVAINCFDGQVLHSPEAVRDALQVGEDTPVMLTDARDKAQVKVAMASVVRHAMARARATLG</sequence>
<dbReference type="CDD" id="cd00882">
    <property type="entry name" value="Ras_like_GTPase"/>
    <property type="match status" value="1"/>
</dbReference>
<dbReference type="Gene3D" id="3.40.50.300">
    <property type="entry name" value="P-loop containing nucleotide triphosphate hydrolases"/>
    <property type="match status" value="1"/>
</dbReference>
<name>A0A346XTL2_9ACTN</name>
<dbReference type="InterPro" id="IPR004130">
    <property type="entry name" value="Gpn"/>
</dbReference>
<comment type="similarity">
    <text evidence="1">Belongs to the GPN-loop GTPase family.</text>
</comment>
<protein>
    <submittedName>
        <fullName evidence="6">ATP/GTP-binding protein</fullName>
    </submittedName>
</protein>
<evidence type="ECO:0000256" key="2">
    <source>
        <dbReference type="ARBA" id="ARBA00022741"/>
    </source>
</evidence>
<proteinExistence type="inferred from homology"/>
<evidence type="ECO:0000256" key="3">
    <source>
        <dbReference type="ARBA" id="ARBA00022801"/>
    </source>
</evidence>
<evidence type="ECO:0000313" key="6">
    <source>
        <dbReference type="EMBL" id="AXV05559.1"/>
    </source>
</evidence>
<evidence type="ECO:0000256" key="4">
    <source>
        <dbReference type="ARBA" id="ARBA00023134"/>
    </source>
</evidence>
<reference evidence="6 7" key="1">
    <citation type="submission" date="2018-09" db="EMBL/GenBank/DDBJ databases">
        <title>Complete genome sequence of Euzebya sp. DY32-46 isolated from seawater of Pacific Ocean.</title>
        <authorList>
            <person name="Xu L."/>
            <person name="Wu Y.-H."/>
            <person name="Xu X.-W."/>
        </authorList>
    </citation>
    <scope>NUCLEOTIDE SEQUENCE [LARGE SCALE GENOMIC DNA]</scope>
    <source>
        <strain evidence="6 7">DY32-46</strain>
    </source>
</reference>
<dbReference type="GO" id="GO:0005525">
    <property type="term" value="F:GTP binding"/>
    <property type="evidence" value="ECO:0007669"/>
    <property type="project" value="UniProtKB-KW"/>
</dbReference>
<keyword evidence="4" id="KW-0342">GTP-binding</keyword>
<dbReference type="PANTHER" id="PTHR42708:SF1">
    <property type="entry name" value="GLIDING MOTILITY PROTEIN MGLA"/>
    <property type="match status" value="1"/>
</dbReference>
<evidence type="ECO:0000256" key="5">
    <source>
        <dbReference type="SAM" id="MobiDB-lite"/>
    </source>
</evidence>
<dbReference type="SUPFAM" id="SSF52540">
    <property type="entry name" value="P-loop containing nucleoside triphosphate hydrolases"/>
    <property type="match status" value="1"/>
</dbReference>
<dbReference type="AlphaFoldDB" id="A0A346XTL2"/>